<organism evidence="1 2">
    <name type="scientific">Lactobacillus gasseri</name>
    <dbReference type="NCBI Taxonomy" id="1596"/>
    <lineage>
        <taxon>Bacteria</taxon>
        <taxon>Bacillati</taxon>
        <taxon>Bacillota</taxon>
        <taxon>Bacilli</taxon>
        <taxon>Lactobacillales</taxon>
        <taxon>Lactobacillaceae</taxon>
        <taxon>Lactobacillus</taxon>
    </lineage>
</organism>
<dbReference type="EMBL" id="WBOA01000001">
    <property type="protein sequence ID" value="KAB1951761.1"/>
    <property type="molecule type" value="Genomic_DNA"/>
</dbReference>
<reference evidence="1 2" key="1">
    <citation type="submission" date="2019-09" db="EMBL/GenBank/DDBJ databases">
        <title>Investigation of probiotic properties of different lactic acid bacteria.</title>
        <authorList>
            <person name="Jaomanjaka F."/>
            <person name="Blanc P."/>
        </authorList>
    </citation>
    <scope>NUCLEOTIDE SEQUENCE [LARGE SCALE GENOMIC DNA]</scope>
    <source>
        <strain evidence="1 2">BIO6369</strain>
    </source>
</reference>
<accession>A0A833CFI1</accession>
<dbReference type="Proteomes" id="UP000460112">
    <property type="component" value="Unassembled WGS sequence"/>
</dbReference>
<dbReference type="RefSeq" id="WP_003656459.1">
    <property type="nucleotide sequence ID" value="NZ_CP118032.1"/>
</dbReference>
<evidence type="ECO:0000313" key="1">
    <source>
        <dbReference type="EMBL" id="KAB1951761.1"/>
    </source>
</evidence>
<evidence type="ECO:0000313" key="2">
    <source>
        <dbReference type="Proteomes" id="UP000460112"/>
    </source>
</evidence>
<proteinExistence type="predicted"/>
<dbReference type="AlphaFoldDB" id="A0A833CFI1"/>
<name>A0A833CFI1_LACGS</name>
<comment type="caution">
    <text evidence="1">The sequence shown here is derived from an EMBL/GenBank/DDBJ whole genome shotgun (WGS) entry which is preliminary data.</text>
</comment>
<sequence length="133" mass="14970">MDSHLKYLLKKYNLHLQYGPSHEKGCIVRTPASFPDLLMVKEGLSDEETEKVILHEIGHAKNDPSIVGNYKYIGSAHSCSEHGANNFMVHEKIKQYVALGNEPDEANYVNIAVGLGINNFDEVREELLKYVAK</sequence>
<protein>
    <submittedName>
        <fullName evidence="1">ImmA/IrrE family metallo-endopeptidase</fullName>
    </submittedName>
</protein>
<gene>
    <name evidence="1" type="ORF">F8244_04460</name>
</gene>